<evidence type="ECO:0000313" key="3">
    <source>
        <dbReference type="Proteomes" id="UP001209535"/>
    </source>
</evidence>
<proteinExistence type="predicted"/>
<name>A0ABT2WZD2_9RHOB</name>
<comment type="caution">
    <text evidence="2">The sequence shown here is derived from an EMBL/GenBank/DDBJ whole genome shotgun (WGS) entry which is preliminary data.</text>
</comment>
<keyword evidence="3" id="KW-1185">Reference proteome</keyword>
<evidence type="ECO:0000313" key="2">
    <source>
        <dbReference type="EMBL" id="MCU9847035.1"/>
    </source>
</evidence>
<sequence length="79" mass="8867">MTMMTEAPRLPWYYSVPVLGWIARDLVHGTPDNLWYFLTILATLMVLAVKTWGLVALGLTALTMVPVMFVILIMITLGN</sequence>
<dbReference type="EMBL" id="JAOVQO010000002">
    <property type="protein sequence ID" value="MCU9847035.1"/>
    <property type="molecule type" value="Genomic_DNA"/>
</dbReference>
<keyword evidence="1" id="KW-0812">Transmembrane</keyword>
<keyword evidence="1" id="KW-0472">Membrane</keyword>
<dbReference type="Proteomes" id="UP001209535">
    <property type="component" value="Unassembled WGS sequence"/>
</dbReference>
<organism evidence="2 3">
    <name type="scientific">Albidovulum salinarum</name>
    <dbReference type="NCBI Taxonomy" id="2984153"/>
    <lineage>
        <taxon>Bacteria</taxon>
        <taxon>Pseudomonadati</taxon>
        <taxon>Pseudomonadota</taxon>
        <taxon>Alphaproteobacteria</taxon>
        <taxon>Rhodobacterales</taxon>
        <taxon>Paracoccaceae</taxon>
        <taxon>Albidovulum</taxon>
    </lineage>
</organism>
<reference evidence="2 3" key="1">
    <citation type="submission" date="2022-10" db="EMBL/GenBank/DDBJ databases">
        <title>Defluviimonas sp. nov., isolated from ocean surface sediments.</title>
        <authorList>
            <person name="He W."/>
            <person name="Wang L."/>
            <person name="Zhang D.-F."/>
        </authorList>
    </citation>
    <scope>NUCLEOTIDE SEQUENCE [LARGE SCALE GENOMIC DNA]</scope>
    <source>
        <strain evidence="2 3">WL0024</strain>
    </source>
</reference>
<accession>A0ABT2WZD2</accession>
<protein>
    <submittedName>
        <fullName evidence="2">Uncharacterized protein</fullName>
    </submittedName>
</protein>
<feature type="transmembrane region" description="Helical" evidence="1">
    <location>
        <begin position="34"/>
        <end position="53"/>
    </location>
</feature>
<evidence type="ECO:0000256" key="1">
    <source>
        <dbReference type="SAM" id="Phobius"/>
    </source>
</evidence>
<keyword evidence="1" id="KW-1133">Transmembrane helix</keyword>
<feature type="transmembrane region" description="Helical" evidence="1">
    <location>
        <begin position="59"/>
        <end position="78"/>
    </location>
</feature>
<gene>
    <name evidence="2" type="ORF">OEZ60_03370</name>
</gene>
<dbReference type="RefSeq" id="WP_263333182.1">
    <property type="nucleotide sequence ID" value="NZ_JAOVQO010000002.1"/>
</dbReference>